<gene>
    <name evidence="2" type="ORF">FRACYDRAFT_243797</name>
</gene>
<evidence type="ECO:0000313" key="2">
    <source>
        <dbReference type="EMBL" id="OEU12545.1"/>
    </source>
</evidence>
<keyword evidence="3" id="KW-1185">Reference proteome</keyword>
<organism evidence="2 3">
    <name type="scientific">Fragilariopsis cylindrus CCMP1102</name>
    <dbReference type="NCBI Taxonomy" id="635003"/>
    <lineage>
        <taxon>Eukaryota</taxon>
        <taxon>Sar</taxon>
        <taxon>Stramenopiles</taxon>
        <taxon>Ochrophyta</taxon>
        <taxon>Bacillariophyta</taxon>
        <taxon>Bacillariophyceae</taxon>
        <taxon>Bacillariophycidae</taxon>
        <taxon>Bacillariales</taxon>
        <taxon>Bacillariaceae</taxon>
        <taxon>Fragilariopsis</taxon>
    </lineage>
</organism>
<dbReference type="KEGG" id="fcy:FRACYDRAFT_243797"/>
<feature type="compositionally biased region" description="Low complexity" evidence="1">
    <location>
        <begin position="61"/>
        <end position="77"/>
    </location>
</feature>
<proteinExistence type="predicted"/>
<reference evidence="2 3" key="1">
    <citation type="submission" date="2016-09" db="EMBL/GenBank/DDBJ databases">
        <title>Extensive genetic diversity and differential bi-allelic expression allows diatom success in the polar Southern Ocean.</title>
        <authorList>
            <consortium name="DOE Joint Genome Institute"/>
            <person name="Mock T."/>
            <person name="Otillar R.P."/>
            <person name="Strauss J."/>
            <person name="Dupont C."/>
            <person name="Frickenhaus S."/>
            <person name="Maumus F."/>
            <person name="Mcmullan M."/>
            <person name="Sanges R."/>
            <person name="Schmutz J."/>
            <person name="Toseland A."/>
            <person name="Valas R."/>
            <person name="Veluchamy A."/>
            <person name="Ward B.J."/>
            <person name="Allen A."/>
            <person name="Barry K."/>
            <person name="Falciatore A."/>
            <person name="Ferrante M."/>
            <person name="Fortunato A.E."/>
            <person name="Gloeckner G."/>
            <person name="Gruber A."/>
            <person name="Hipkin R."/>
            <person name="Janech M."/>
            <person name="Kroth P."/>
            <person name="Leese F."/>
            <person name="Lindquist E."/>
            <person name="Lyon B.R."/>
            <person name="Martin J."/>
            <person name="Mayer C."/>
            <person name="Parker M."/>
            <person name="Quesneville H."/>
            <person name="Raymond J."/>
            <person name="Uhlig C."/>
            <person name="Valentin K.U."/>
            <person name="Worden A.Z."/>
            <person name="Armbrust E.V."/>
            <person name="Bowler C."/>
            <person name="Green B."/>
            <person name="Moulton V."/>
            <person name="Van Oosterhout C."/>
            <person name="Grigoriev I."/>
        </authorList>
    </citation>
    <scope>NUCLEOTIDE SEQUENCE [LARGE SCALE GENOMIC DNA]</scope>
    <source>
        <strain evidence="2 3">CCMP1102</strain>
    </source>
</reference>
<feature type="compositionally biased region" description="Polar residues" evidence="1">
    <location>
        <begin position="132"/>
        <end position="153"/>
    </location>
</feature>
<accession>A0A1E7F3G3</accession>
<evidence type="ECO:0000313" key="3">
    <source>
        <dbReference type="Proteomes" id="UP000095751"/>
    </source>
</evidence>
<feature type="compositionally biased region" description="Low complexity" evidence="1">
    <location>
        <begin position="636"/>
        <end position="658"/>
    </location>
</feature>
<feature type="region of interest" description="Disordered" evidence="1">
    <location>
        <begin position="26"/>
        <end position="93"/>
    </location>
</feature>
<feature type="region of interest" description="Disordered" evidence="1">
    <location>
        <begin position="123"/>
        <end position="163"/>
    </location>
</feature>
<dbReference type="Proteomes" id="UP000095751">
    <property type="component" value="Unassembled WGS sequence"/>
</dbReference>
<name>A0A1E7F3G3_9STRA</name>
<dbReference type="AlphaFoldDB" id="A0A1E7F3G3"/>
<evidence type="ECO:0000256" key="1">
    <source>
        <dbReference type="SAM" id="MobiDB-lite"/>
    </source>
</evidence>
<protein>
    <submittedName>
        <fullName evidence="2">Uncharacterized protein</fullName>
    </submittedName>
</protein>
<feature type="compositionally biased region" description="Polar residues" evidence="1">
    <location>
        <begin position="41"/>
        <end position="55"/>
    </location>
</feature>
<dbReference type="InParanoid" id="A0A1E7F3G3"/>
<dbReference type="EMBL" id="KV784364">
    <property type="protein sequence ID" value="OEU12545.1"/>
    <property type="molecule type" value="Genomic_DNA"/>
</dbReference>
<feature type="region of interest" description="Disordered" evidence="1">
    <location>
        <begin position="613"/>
        <end position="669"/>
    </location>
</feature>
<sequence length="968" mass="106595">MASAPTDPGGVGTPVSQAVSAANRFLRRITAASTPPMRSPGTHQHVSPSLASSSMRPAHTSEPLQQPQPLAPSLGSPTATSRRSTDPDGSTGDEAIAASLRAYATTAHRAIEAEMEKINEIQDTAKEDDVSAMTTSLLSTSKKLEPTESTSASPHGRKKNDEPTIAIIPEVVSAPFVYQDIPSTDIPWLSVVSYPTRSMILALPGRMIDDIQRDMNRYANGDDSPKNIAMAEYLFTKAYNDLHPPPSLEIASSSGGSTSTNNSVLESLSKVNDNMDLISLRLTSPSSDVVLTHDDKQVMNSKYGDFEMLPKAFTYESMCKWKLRIANRLNSPPWKLDGVSILDMKDMADASDRYKLRTNKLCNHLHDIMLESGLDSMSMQLQPTISKGFGVSLFVEIFDTLLPLTTMKIISCIRELGTVTQRNEESAHDLASRVSNLWDRFDLMGYTTLDQVKTAFVQRAFLDGVYKDEKCLDYIDSQLIQGDIKLSDYSTDKFVNHMNQIFTNSDVYSAGRMKKLNARHVARAASQGGLSTDQSNSDAKNANMHIDMNGDFGLVSSSGGNSKVTVFDVANMLKMTNCLACRYPKNDVCNHHMHNCGLLEEFGLTVTYDPEKDQHREKVSKRIKQRARDSDKKKQAAAIVAGASAPASTPAPATSTGTEGYQTVGKNGKDVKTNQDKVAAEKKNVASQGTNAGSGRIASLGSFTSGGDFVDAHTAINDIKEDSTGYFAPIYSELSRLSRMDPITNRMTHCIGSCKKAVAFVESMLTVQSNCNRKVCSANTPKPKRQIVPDSGATTHMLTDRDDFGEDYKQCRDVFVYMGDGTPVPDQPVTMLLEDVYRQGYLSIGTRNTWEFVTRDREGKIIMSADIADIAYSWKHRLQENTFDIGWQDDIARRVVGWGRHVSAAHLHNPLAPANLKKALHESNKDNKIWKDAYNEEYSGLKRLDTFTEINEKDYQNLLKEHGGKADD</sequence>